<protein>
    <submittedName>
        <fullName evidence="1">Uncharacterized protein</fullName>
    </submittedName>
</protein>
<proteinExistence type="predicted"/>
<dbReference type="EMBL" id="JAGIOI010000001">
    <property type="protein sequence ID" value="MBP2413519.1"/>
    <property type="molecule type" value="Genomic_DNA"/>
</dbReference>
<name>A0ABS4YXS8_9MICC</name>
<reference evidence="1 2" key="1">
    <citation type="submission" date="2021-03" db="EMBL/GenBank/DDBJ databases">
        <title>Sequencing the genomes of 1000 actinobacteria strains.</title>
        <authorList>
            <person name="Klenk H.-P."/>
        </authorList>
    </citation>
    <scope>NUCLEOTIDE SEQUENCE [LARGE SCALE GENOMIC DNA]</scope>
    <source>
        <strain evidence="1 2">DSM 16005</strain>
    </source>
</reference>
<gene>
    <name evidence="1" type="ORF">JOF48_002318</name>
</gene>
<comment type="caution">
    <text evidence="1">The sequence shown here is derived from an EMBL/GenBank/DDBJ whole genome shotgun (WGS) entry which is preliminary data.</text>
</comment>
<sequence length="54" mass="6002">MGRGTGEAPATFIRKDRDFFSWAGVRCGTVDNRLFCRDSRDVQDAVDVPIPIDA</sequence>
<accession>A0ABS4YXS8</accession>
<dbReference type="Proteomes" id="UP000711614">
    <property type="component" value="Unassembled WGS sequence"/>
</dbReference>
<organism evidence="1 2">
    <name type="scientific">Arthrobacter stackebrandtii</name>
    <dbReference type="NCBI Taxonomy" id="272161"/>
    <lineage>
        <taxon>Bacteria</taxon>
        <taxon>Bacillati</taxon>
        <taxon>Actinomycetota</taxon>
        <taxon>Actinomycetes</taxon>
        <taxon>Micrococcales</taxon>
        <taxon>Micrococcaceae</taxon>
        <taxon>Arthrobacter</taxon>
    </lineage>
</organism>
<evidence type="ECO:0000313" key="2">
    <source>
        <dbReference type="Proteomes" id="UP000711614"/>
    </source>
</evidence>
<evidence type="ECO:0000313" key="1">
    <source>
        <dbReference type="EMBL" id="MBP2413519.1"/>
    </source>
</evidence>
<keyword evidence="2" id="KW-1185">Reference proteome</keyword>